<organism evidence="13">
    <name type="scientific">Medioppia subpectinata</name>
    <dbReference type="NCBI Taxonomy" id="1979941"/>
    <lineage>
        <taxon>Eukaryota</taxon>
        <taxon>Metazoa</taxon>
        <taxon>Ecdysozoa</taxon>
        <taxon>Arthropoda</taxon>
        <taxon>Chelicerata</taxon>
        <taxon>Arachnida</taxon>
        <taxon>Acari</taxon>
        <taxon>Acariformes</taxon>
        <taxon>Sarcoptiformes</taxon>
        <taxon>Oribatida</taxon>
        <taxon>Brachypylina</taxon>
        <taxon>Oppioidea</taxon>
        <taxon>Oppiidae</taxon>
        <taxon>Medioppia</taxon>
    </lineage>
</organism>
<dbReference type="GO" id="GO:0005737">
    <property type="term" value="C:cytoplasm"/>
    <property type="evidence" value="ECO:0007669"/>
    <property type="project" value="TreeGrafter"/>
</dbReference>
<gene>
    <name evidence="13" type="ORF">OSB1V03_LOCUS3275</name>
</gene>
<proteinExistence type="inferred from homology"/>
<keyword evidence="3" id="KW-1003">Cell membrane</keyword>
<dbReference type="AlphaFoldDB" id="A0A7R9KH32"/>
<evidence type="ECO:0000256" key="4">
    <source>
        <dbReference type="ARBA" id="ARBA00022692"/>
    </source>
</evidence>
<evidence type="ECO:0000313" key="13">
    <source>
        <dbReference type="EMBL" id="CAD7622812.1"/>
    </source>
</evidence>
<dbReference type="GO" id="GO:0005886">
    <property type="term" value="C:plasma membrane"/>
    <property type="evidence" value="ECO:0007669"/>
    <property type="project" value="UniProtKB-SubCell"/>
</dbReference>
<protein>
    <submittedName>
        <fullName evidence="13">Uncharacterized protein</fullName>
    </submittedName>
</protein>
<keyword evidence="5 12" id="KW-1133">Transmembrane helix</keyword>
<keyword evidence="14" id="KW-1185">Reference proteome</keyword>
<feature type="disulfide bond" evidence="10">
    <location>
        <begin position="308"/>
        <end position="367"/>
    </location>
</feature>
<evidence type="ECO:0000256" key="2">
    <source>
        <dbReference type="ARBA" id="ARBA00010532"/>
    </source>
</evidence>
<feature type="region of interest" description="Disordered" evidence="11">
    <location>
        <begin position="483"/>
        <end position="507"/>
    </location>
</feature>
<comment type="subcellular location">
    <subcellularLocation>
        <location evidence="1">Cell membrane</location>
        <topology evidence="1">Multi-pass membrane protein</topology>
    </subcellularLocation>
</comment>
<dbReference type="InterPro" id="IPR005428">
    <property type="entry name" value="CD36/SCARB1/SNMP1"/>
</dbReference>
<dbReference type="Proteomes" id="UP000759131">
    <property type="component" value="Unassembled WGS sequence"/>
</dbReference>
<evidence type="ECO:0000256" key="11">
    <source>
        <dbReference type="SAM" id="MobiDB-lite"/>
    </source>
</evidence>
<dbReference type="EMBL" id="OC855869">
    <property type="protein sequence ID" value="CAD7622812.1"/>
    <property type="molecule type" value="Genomic_DNA"/>
</dbReference>
<dbReference type="OrthoDB" id="18585at2759"/>
<evidence type="ECO:0000256" key="12">
    <source>
        <dbReference type="SAM" id="Phobius"/>
    </source>
</evidence>
<name>A0A7R9KH32_9ACAR</name>
<evidence type="ECO:0000256" key="10">
    <source>
        <dbReference type="PIRSR" id="PIRSR605428-52"/>
    </source>
</evidence>
<keyword evidence="6 12" id="KW-0472">Membrane</keyword>
<evidence type="ECO:0000256" key="1">
    <source>
        <dbReference type="ARBA" id="ARBA00004651"/>
    </source>
</evidence>
<dbReference type="EMBL" id="CAJPIZ010001294">
    <property type="protein sequence ID" value="CAG2103242.1"/>
    <property type="molecule type" value="Genomic_DNA"/>
</dbReference>
<dbReference type="PRINTS" id="PR01610">
    <property type="entry name" value="CD36ANTIGEN"/>
</dbReference>
<reference evidence="13" key="1">
    <citation type="submission" date="2020-11" db="EMBL/GenBank/DDBJ databases">
        <authorList>
            <person name="Tran Van P."/>
        </authorList>
    </citation>
    <scope>NUCLEOTIDE SEQUENCE</scope>
</reference>
<evidence type="ECO:0000256" key="6">
    <source>
        <dbReference type="ARBA" id="ARBA00023136"/>
    </source>
</evidence>
<dbReference type="PANTHER" id="PTHR11923">
    <property type="entry name" value="SCAVENGER RECEPTOR CLASS B TYPE-1 SR-B1"/>
    <property type="match status" value="1"/>
</dbReference>
<evidence type="ECO:0000256" key="3">
    <source>
        <dbReference type="ARBA" id="ARBA00022475"/>
    </source>
</evidence>
<dbReference type="InterPro" id="IPR002159">
    <property type="entry name" value="CD36_fam"/>
</dbReference>
<keyword evidence="4 12" id="KW-0812">Transmembrane</keyword>
<sequence length="507" mass="57195">MEMSYVLNFWRQLPLITRRRANLLGKTGGIMTAIGGLLFITFPTLVSIGLKSQMQIKEGNDITKSWKDVPLAITEKIYVWSIENPIQFSNGAKPILKEKGPYFWKQHRWKEIISWSADEESIAYWSSQSFTFDKTRTDGNLNDRITIINVPAMAYVINNLVDQLPLSFTIAPIIFGFVNILFTTHGEGFIKELTVGQLIEGYPFSILDTIDILTKPLTWFGIKLPDNGMPGNRFGLLSVKNFTKDGPYEVFTGQGNTKFLKYISYKGKKSLEFYNDPNCNLMNGTDGTTMGSFLSRSATVDIFQGDACKSFHIKYKTDSSVRGISTYRFVFPQSLFASPDKNADNKCFCRTPAHYEQCDGIFDLGPCQMGAPLAFSFPHFLYASNTIRGGVEGLTPLIDKHESFFDIEPEAIVPFVWLEEFAEIDDKFELMIKMATIPMAVINYGSLIVAAMGLIVMTSALGYAAIHRNNLIDDKKEITVDEKDKLEDKTQEMNGNINTTKEEEKKQ</sequence>
<keyword evidence="9" id="KW-0325">Glycoprotein</keyword>
<feature type="transmembrane region" description="Helical" evidence="12">
    <location>
        <begin position="441"/>
        <end position="466"/>
    </location>
</feature>
<evidence type="ECO:0000256" key="8">
    <source>
        <dbReference type="ARBA" id="ARBA00023170"/>
    </source>
</evidence>
<evidence type="ECO:0000256" key="5">
    <source>
        <dbReference type="ARBA" id="ARBA00022989"/>
    </source>
</evidence>
<evidence type="ECO:0000256" key="9">
    <source>
        <dbReference type="ARBA" id="ARBA00023180"/>
    </source>
</evidence>
<dbReference type="PANTHER" id="PTHR11923:SF51">
    <property type="entry name" value="LYSOSOME MEMBRANE PROTEIN 2"/>
    <property type="match status" value="1"/>
</dbReference>
<keyword evidence="8" id="KW-0675">Receptor</keyword>
<dbReference type="PRINTS" id="PR01609">
    <property type="entry name" value="CD36FAMILY"/>
</dbReference>
<feature type="disulfide bond" evidence="10">
    <location>
        <begin position="279"/>
        <end position="347"/>
    </location>
</feature>
<comment type="similarity">
    <text evidence="2">Belongs to the CD36 family.</text>
</comment>
<feature type="disulfide bond" evidence="10">
    <location>
        <begin position="349"/>
        <end position="358"/>
    </location>
</feature>
<evidence type="ECO:0000313" key="14">
    <source>
        <dbReference type="Proteomes" id="UP000759131"/>
    </source>
</evidence>
<evidence type="ECO:0000256" key="7">
    <source>
        <dbReference type="ARBA" id="ARBA00023157"/>
    </source>
</evidence>
<dbReference type="GO" id="GO:0005044">
    <property type="term" value="F:scavenger receptor activity"/>
    <property type="evidence" value="ECO:0007669"/>
    <property type="project" value="TreeGrafter"/>
</dbReference>
<dbReference type="Pfam" id="PF01130">
    <property type="entry name" value="CD36"/>
    <property type="match status" value="1"/>
</dbReference>
<keyword evidence="7 10" id="KW-1015">Disulfide bond</keyword>
<feature type="transmembrane region" description="Helical" evidence="12">
    <location>
        <begin position="30"/>
        <end position="50"/>
    </location>
</feature>
<accession>A0A7R9KH32</accession>